<dbReference type="PANTHER" id="PTHR33442:SF1">
    <property type="entry name" value="TRANS-3-HYDROXY-L-PROLINE DEHYDRATASE"/>
    <property type="match status" value="1"/>
</dbReference>
<keyword evidence="3" id="KW-1185">Reference proteome</keyword>
<evidence type="ECO:0000313" key="3">
    <source>
        <dbReference type="Proteomes" id="UP001317532"/>
    </source>
</evidence>
<evidence type="ECO:0000256" key="1">
    <source>
        <dbReference type="ARBA" id="ARBA00007529"/>
    </source>
</evidence>
<comment type="similarity">
    <text evidence="1">Belongs to the proline racemase family.</text>
</comment>
<sequence>MLFCNDVGYLGMCGHGTIGVVRTLQHLGRIAPGVVRIDTPAGTVAATLHDDGSASVENVPSFLHARDVAVDVDGLGRIIGDVAYGGNWFFLTSLPAPALDVRNAAALLDAATRIREALGRSAITGAHGAAIDHVELFGPPLRADADARSFVLCPGAAYDRSPCGTGTSAKMAALHARGRLPLHATWRQESITGGLFTGTLAMHDGALVPTTRGRAYVTAETTLLFDRDDPYRFGF</sequence>
<dbReference type="AlphaFoldDB" id="A0AAN1XWZ4"/>
<organism evidence="2 3">
    <name type="scientific">Vulcanimicrobium alpinum</name>
    <dbReference type="NCBI Taxonomy" id="3016050"/>
    <lineage>
        <taxon>Bacteria</taxon>
        <taxon>Bacillati</taxon>
        <taxon>Vulcanimicrobiota</taxon>
        <taxon>Vulcanimicrobiia</taxon>
        <taxon>Vulcanimicrobiales</taxon>
        <taxon>Vulcanimicrobiaceae</taxon>
        <taxon>Vulcanimicrobium</taxon>
    </lineage>
</organism>
<reference evidence="2 3" key="1">
    <citation type="journal article" date="2022" name="ISME Commun">
        <title>Vulcanimicrobium alpinus gen. nov. sp. nov., the first cultivated representative of the candidate phylum 'Eremiobacterota', is a metabolically versatile aerobic anoxygenic phototroph.</title>
        <authorList>
            <person name="Yabe S."/>
            <person name="Muto K."/>
            <person name="Abe K."/>
            <person name="Yokota A."/>
            <person name="Staudigel H."/>
            <person name="Tebo B.M."/>
        </authorList>
    </citation>
    <scope>NUCLEOTIDE SEQUENCE [LARGE SCALE GENOMIC DNA]</scope>
    <source>
        <strain evidence="2 3">WC8-2</strain>
    </source>
</reference>
<gene>
    <name evidence="2" type="ORF">WPS_13870</name>
</gene>
<accession>A0AAN1XWZ4</accession>
<dbReference type="Pfam" id="PF05544">
    <property type="entry name" value="Pro_racemase"/>
    <property type="match status" value="1"/>
</dbReference>
<evidence type="ECO:0008006" key="4">
    <source>
        <dbReference type="Google" id="ProtNLM"/>
    </source>
</evidence>
<evidence type="ECO:0000313" key="2">
    <source>
        <dbReference type="EMBL" id="BDE06111.1"/>
    </source>
</evidence>
<dbReference type="Gene3D" id="3.10.310.10">
    <property type="entry name" value="Diaminopimelate Epimerase, Chain A, domain 1"/>
    <property type="match status" value="2"/>
</dbReference>
<dbReference type="PANTHER" id="PTHR33442">
    <property type="entry name" value="TRANS-3-HYDROXY-L-PROLINE DEHYDRATASE"/>
    <property type="match status" value="1"/>
</dbReference>
<name>A0AAN1XWZ4_UNVUL</name>
<dbReference type="InterPro" id="IPR008794">
    <property type="entry name" value="Pro_racemase_fam"/>
</dbReference>
<dbReference type="SUPFAM" id="SSF54506">
    <property type="entry name" value="Diaminopimelate epimerase-like"/>
    <property type="match status" value="1"/>
</dbReference>
<dbReference type="Proteomes" id="UP001317532">
    <property type="component" value="Chromosome"/>
</dbReference>
<proteinExistence type="inferred from homology"/>
<dbReference type="KEGG" id="vab:WPS_13870"/>
<protein>
    <recommendedName>
        <fullName evidence="4">4-hydroxyproline epimerase</fullName>
    </recommendedName>
</protein>
<dbReference type="EMBL" id="AP025523">
    <property type="protein sequence ID" value="BDE06111.1"/>
    <property type="molecule type" value="Genomic_DNA"/>
</dbReference>